<dbReference type="PROSITE" id="PS51257">
    <property type="entry name" value="PROKAR_LIPOPROTEIN"/>
    <property type="match status" value="1"/>
</dbReference>
<name>A0AAE3P1S0_9BACT</name>
<evidence type="ECO:0000313" key="1">
    <source>
        <dbReference type="EMBL" id="MDF1612779.1"/>
    </source>
</evidence>
<comment type="caution">
    <text evidence="1">The sequence shown here is derived from an EMBL/GenBank/DDBJ whole genome shotgun (WGS) entry which is preliminary data.</text>
</comment>
<dbReference type="RefSeq" id="WP_321536550.1">
    <property type="nucleotide sequence ID" value="NZ_JARGDL010000018.1"/>
</dbReference>
<keyword evidence="2" id="KW-1185">Reference proteome</keyword>
<protein>
    <recommendedName>
        <fullName evidence="3">Lipoprotein</fullName>
    </recommendedName>
</protein>
<evidence type="ECO:0000313" key="2">
    <source>
        <dbReference type="Proteomes" id="UP001221302"/>
    </source>
</evidence>
<accession>A0AAE3P1S0</accession>
<dbReference type="Proteomes" id="UP001221302">
    <property type="component" value="Unassembled WGS sequence"/>
</dbReference>
<reference evidence="1" key="1">
    <citation type="submission" date="2023-03" db="EMBL/GenBank/DDBJ databases">
        <title>Stygiobacter electus gen. nov., sp. nov., facultatively anaerobic thermotolerant bacterium of the class Ignavibacteria from a well of Yessentuki mineral water deposit.</title>
        <authorList>
            <person name="Podosokorskaya O.A."/>
            <person name="Elcheninov A.G."/>
            <person name="Petrova N.F."/>
            <person name="Zavarzina D.G."/>
            <person name="Kublanov I.V."/>
            <person name="Merkel A.Y."/>
        </authorList>
    </citation>
    <scope>NUCLEOTIDE SEQUENCE</scope>
    <source>
        <strain evidence="1">09-Me</strain>
    </source>
</reference>
<dbReference type="AlphaFoldDB" id="A0AAE3P1S0"/>
<evidence type="ECO:0008006" key="3">
    <source>
        <dbReference type="Google" id="ProtNLM"/>
    </source>
</evidence>
<organism evidence="1 2">
    <name type="scientific">Stygiobacter electus</name>
    <dbReference type="NCBI Taxonomy" id="3032292"/>
    <lineage>
        <taxon>Bacteria</taxon>
        <taxon>Pseudomonadati</taxon>
        <taxon>Ignavibacteriota</taxon>
        <taxon>Ignavibacteria</taxon>
        <taxon>Ignavibacteriales</taxon>
        <taxon>Melioribacteraceae</taxon>
        <taxon>Stygiobacter</taxon>
    </lineage>
</organism>
<gene>
    <name evidence="1" type="ORF">P0M35_11505</name>
</gene>
<proteinExistence type="predicted"/>
<dbReference type="EMBL" id="JARGDL010000018">
    <property type="protein sequence ID" value="MDF1612779.1"/>
    <property type="molecule type" value="Genomic_DNA"/>
</dbReference>
<sequence>MKFTFSLFFFSLIILIQSCTNFVKTEKQNVTSVIIMPIMPRENYPFKFDQDRKILVWNFQSRGFNVIEDEKVWNEIINTDLDLTKLQNADIVKISKLIKVGLIISSNGEKVYDCNKNSFIIDNNSYQPTQDLALYLKSRGY</sequence>